<sequence length="1607" mass="169342">MAEDKKPRFLQQTTSQLLHQQEALRKRREMLERESTKPPAMRFGTNTPPRNAGRHGRSSAPPSSACERHASHSAPPPPLPSSGVHRELNWSRSEDEKAAERAPMRFYTLFRPSPAPAVLPRPRSTTSVHTPPSPRPREVNTSDQVDAMITKLHKEPSSPRTVSPHSPVSQRSRVEHDCASSKNAAAHLLAPNASRAAQVTAAETTQTKASQTPTHGATPAHAAVERHASTPKPPSQEALADEQDEATGMAAFSNTFPVPRFTPISPSVASATKRAQQTCEGEQSTPTRLAAGEFRTPRPLAGLSNAATPAVGCPASAPGEGVAQKAPLALDDEAETRPTPSPIPSPLPQARASADGCADVQEGARPTPHGDERHTSTQHHDAEIAAPREATCFSHTADDASPHRLTSSPPRRNKASPIPTTQDLIHSVQVSAEKRPCGCERATPSPENWPPRRATATPSRTGSPPPTPVPTSGEPMTDFGALTQKCCDRPTPASLSSQPAGGEVRNIISGASSASPWPTTENIINSIMAGCGEGQRRRREDRAAAAAAAAHKLPREDDSGASVRFSCEEANVSHANSHTVAVPEMFGMNADTGDEARIRGDAFCAAMEAHAAAHTPSPVPSDRQYGQSILASTEKRRCGRPTPPERHVSVATAEDSNGHAGRTTSASPQPCANHLLDSLEVSIDKGGQRCKPAERPSEAEGSGTGDETAGDAAGRLAGLRTPSPTPTPEHVIASLQASAEKRTRSGAVDTTSGPKGSSAEAATSPSCSSYQSPTLTPQNVKDSMQKLMREQQQAARSDAPAPLRPWAETPKGIANAASGADPWNSSASPVVTAENVDITLDTLERDQRYHSRSSRAPQVADISPEEPNATLLCDSAVSPVKVAEAAAPEDMSEIPAPSPEVTALTSVVSPVSSEFAVASAMFFDCVSAPPTPALENVEAAKRDIGSSESTIRVRALAHVPPQFYDLEREVAAISEGRCRTRTPPPVQVCEQRSPLPVSATPLAKGGTPRAEASMEQAEVAVSAPPHHPPNAITSCAAAADKDAEEEAMARRSSLILVHPTTTPQTLLQHPHKPMPAAAPPSISPVQVPRAPTPQLRRPLQQDLFLTGEHCQSPLPRPVSLRSQVSMVKPVQLSHSHRHSRSPAPAWGASSAFPAQNDGMRAPLLPTGVRPPAHCAAAVQRDKDADQKTGLFDPKNDWMDLVEPLRPHTITVSPQGGSVVYTEHSSIDLPRNGEGPAGHVSPSSSRKRSRSAQTPLAASQQMAATTPASITLTMDDGVLSGRRSLHVASTPYSHVSQTPRSSTRGRKSQAEELLEMLPAEVVAEVARIETAEEVAAAANAAAAASAESHGLRPSLGSSDGRFSGVSDRDSTLGILSTISQRVSQRPRRVYHSEDYYIQYLEGIATSSANKARKAAGRRTHRAVMKDVASATVKTIVQRAGAEESPASARVSHAEAAVLRGSRSLSASPRGDGSGAARAKASPMHASEEVTVSPQTPSPTRVGGRGQLKVATRLSAELQKALFQQLSPAKPKRLRGPRGASPKASTKSAKTAKKSPAPSPKSGPSASPTAKAKTAKAPTSSTRGKKSVKKFVTAKSMRRPRRGAKQGKA</sequence>
<feature type="region of interest" description="Disordered" evidence="1">
    <location>
        <begin position="632"/>
        <end position="672"/>
    </location>
</feature>
<feature type="compositionally biased region" description="Basic and acidic residues" evidence="1">
    <location>
        <begin position="686"/>
        <end position="698"/>
    </location>
</feature>
<feature type="compositionally biased region" description="Basic and acidic residues" evidence="1">
    <location>
        <begin position="84"/>
        <end position="103"/>
    </location>
</feature>
<dbReference type="VEuPathDB" id="TriTrypDB:LdBPK_321190.1"/>
<feature type="compositionally biased region" description="Polar residues" evidence="1">
    <location>
        <begin position="264"/>
        <end position="287"/>
    </location>
</feature>
<feature type="compositionally biased region" description="Low complexity" evidence="1">
    <location>
        <begin position="1537"/>
        <end position="1580"/>
    </location>
</feature>
<feature type="region of interest" description="Disordered" evidence="1">
    <location>
        <begin position="1345"/>
        <end position="1366"/>
    </location>
</feature>
<organism evidence="2 3">
    <name type="scientific">Leishmania donovani</name>
    <dbReference type="NCBI Taxonomy" id="5661"/>
    <lineage>
        <taxon>Eukaryota</taxon>
        <taxon>Discoba</taxon>
        <taxon>Euglenozoa</taxon>
        <taxon>Kinetoplastea</taxon>
        <taxon>Metakinetoplastina</taxon>
        <taxon>Trypanosomatida</taxon>
        <taxon>Trypanosomatidae</taxon>
        <taxon>Leishmaniinae</taxon>
        <taxon>Leishmania</taxon>
    </lineage>
</organism>
<feature type="compositionally biased region" description="Polar residues" evidence="1">
    <location>
        <begin position="748"/>
        <end position="782"/>
    </location>
</feature>
<feature type="region of interest" description="Disordered" evidence="1">
    <location>
        <begin position="1224"/>
        <end position="1267"/>
    </location>
</feature>
<proteinExistence type="predicted"/>
<feature type="region of interest" description="Disordered" evidence="1">
    <location>
        <begin position="1133"/>
        <end position="1194"/>
    </location>
</feature>
<evidence type="ECO:0000256" key="1">
    <source>
        <dbReference type="SAM" id="MobiDB-lite"/>
    </source>
</evidence>
<keyword evidence="3" id="KW-1185">Reference proteome</keyword>
<feature type="region of interest" description="Disordered" evidence="1">
    <location>
        <begin position="1064"/>
        <end position="1091"/>
    </location>
</feature>
<protein>
    <submittedName>
        <fullName evidence="2">Uncharacterized protein</fullName>
    </submittedName>
</protein>
<name>A0A3Q8IJ68_LEIDO</name>
<dbReference type="Proteomes" id="UP000274082">
    <property type="component" value="Chromosome 32"/>
</dbReference>
<feature type="region of interest" description="Disordered" evidence="1">
    <location>
        <begin position="1"/>
        <end position="502"/>
    </location>
</feature>
<feature type="compositionally biased region" description="Low complexity" evidence="1">
    <location>
        <begin position="196"/>
        <end position="222"/>
    </location>
</feature>
<feature type="region of interest" description="Disordered" evidence="1">
    <location>
        <begin position="1288"/>
        <end position="1309"/>
    </location>
</feature>
<feature type="region of interest" description="Disordered" evidence="1">
    <location>
        <begin position="686"/>
        <end position="828"/>
    </location>
</feature>
<feature type="compositionally biased region" description="Polar residues" evidence="1">
    <location>
        <begin position="158"/>
        <end position="171"/>
    </location>
</feature>
<feature type="compositionally biased region" description="Low complexity" evidence="1">
    <location>
        <begin position="10"/>
        <end position="21"/>
    </location>
</feature>
<reference evidence="2 3" key="1">
    <citation type="journal article" date="2018" name="Sci. Rep.">
        <title>A complete Leishmania donovani reference genome identifies novel genetic variations associated with virulence.</title>
        <authorList>
            <person name="Lypaczewski P."/>
            <person name="Hoshizaki J."/>
            <person name="Zhang W.-W."/>
            <person name="McCall L.-I."/>
            <person name="Torcivia-Rodriguez J."/>
            <person name="Simonyan V."/>
            <person name="Kaur A."/>
            <person name="Dewar K."/>
            <person name="Matlashewski G."/>
        </authorList>
    </citation>
    <scope>NUCLEOTIDE SEQUENCE [LARGE SCALE GENOMIC DNA]</scope>
    <source>
        <strain evidence="2 3">LdCL</strain>
    </source>
</reference>
<gene>
    <name evidence="2" type="ORF">LdCL_320017600</name>
</gene>
<feature type="compositionally biased region" description="Basic residues" evidence="1">
    <location>
        <begin position="1594"/>
        <end position="1607"/>
    </location>
</feature>
<evidence type="ECO:0000313" key="3">
    <source>
        <dbReference type="Proteomes" id="UP000274082"/>
    </source>
</evidence>
<feature type="compositionally biased region" description="Polar residues" evidence="1">
    <location>
        <begin position="418"/>
        <end position="430"/>
    </location>
</feature>
<evidence type="ECO:0000313" key="2">
    <source>
        <dbReference type="EMBL" id="AYU81667.1"/>
    </source>
</evidence>
<dbReference type="OrthoDB" id="273683at2759"/>
<feature type="compositionally biased region" description="Polar residues" evidence="1">
    <location>
        <begin position="1488"/>
        <end position="1497"/>
    </location>
</feature>
<feature type="compositionally biased region" description="Basic and acidic residues" evidence="1">
    <location>
        <begin position="368"/>
        <end position="383"/>
    </location>
</feature>
<feature type="compositionally biased region" description="Polar residues" evidence="1">
    <location>
        <begin position="1289"/>
        <end position="1301"/>
    </location>
</feature>
<feature type="compositionally biased region" description="Polar residues" evidence="1">
    <location>
        <begin position="1251"/>
        <end position="1267"/>
    </location>
</feature>
<feature type="region of interest" description="Disordered" evidence="1">
    <location>
        <begin position="1458"/>
        <end position="1503"/>
    </location>
</feature>
<feature type="region of interest" description="Disordered" evidence="1">
    <location>
        <begin position="1521"/>
        <end position="1607"/>
    </location>
</feature>
<feature type="compositionally biased region" description="Low complexity" evidence="1">
    <location>
        <begin position="699"/>
        <end position="720"/>
    </location>
</feature>
<accession>A0A3Q8IJ68</accession>
<dbReference type="EMBL" id="CP029531">
    <property type="protein sequence ID" value="AYU81667.1"/>
    <property type="molecule type" value="Genomic_DNA"/>
</dbReference>
<dbReference type="VEuPathDB" id="TriTrypDB:LdCL_320017600"/>
<dbReference type="VEuPathDB" id="TriTrypDB:LDHU3_32.1540"/>